<gene>
    <name evidence="3" type="ORF">ACFFLS_03045</name>
</gene>
<feature type="domain" description="DUF7834" evidence="2">
    <location>
        <begin position="178"/>
        <end position="395"/>
    </location>
</feature>
<organism evidence="3 4">
    <name type="scientific">Flavobacterium procerum</name>
    <dbReference type="NCBI Taxonomy" id="1455569"/>
    <lineage>
        <taxon>Bacteria</taxon>
        <taxon>Pseudomonadati</taxon>
        <taxon>Bacteroidota</taxon>
        <taxon>Flavobacteriia</taxon>
        <taxon>Flavobacteriales</taxon>
        <taxon>Flavobacteriaceae</taxon>
        <taxon>Flavobacterium</taxon>
    </lineage>
</organism>
<sequence>MNNSIEVSSISLMELLQYNLKIPEYQRPYVWTKYNINKLIHQISEHNNRKDDKPNFYLGSIVLHKDDDGYNIIDGQQRITTMQILEKIKSNVDFNVTYSHPITFKHIKENFDHYNSNQGTIENLELNFSKLNVTLVITNSEDMAYNFFETLNTGGIRLGGTDILKAHHLRSVKEKDERNSFAKEWESKQKNLETVNRMLSLIRRMDYLNRHKNLPDKNTDISGWKNILTTDFAEKVKKENRDIGYSFVEIEENTHKITADKYAIRQPLNEGVNYINYLLSFTDDYNFLFLEENQKGKYAEFNSKIINIIDGTIDLRSYYKLALLSFVDRFGRKNVLEFSLYLFRFIYSLRLSDKSRIYEATVRNFIDETKILDRILNAFTYEEVLFYLKKQKLPIQTKDLTGVRERFFYRVNAFFNEPISKENFDSDLKKAIENYLKND</sequence>
<evidence type="ECO:0000259" key="2">
    <source>
        <dbReference type="Pfam" id="PF25202"/>
    </source>
</evidence>
<accession>A0ABV6BPL8</accession>
<protein>
    <submittedName>
        <fullName evidence="3">DUF262 domain-containing protein</fullName>
    </submittedName>
</protein>
<evidence type="ECO:0000313" key="4">
    <source>
        <dbReference type="Proteomes" id="UP001589734"/>
    </source>
</evidence>
<dbReference type="InterPro" id="IPR057156">
    <property type="entry name" value="DUF7834"/>
</dbReference>
<dbReference type="Proteomes" id="UP001589734">
    <property type="component" value="Unassembled WGS sequence"/>
</dbReference>
<evidence type="ECO:0000313" key="3">
    <source>
        <dbReference type="EMBL" id="MFC0076002.1"/>
    </source>
</evidence>
<proteinExistence type="predicted"/>
<comment type="caution">
    <text evidence="3">The sequence shown here is derived from an EMBL/GenBank/DDBJ whole genome shotgun (WGS) entry which is preliminary data.</text>
</comment>
<name>A0ABV6BPL8_9FLAO</name>
<dbReference type="Pfam" id="PF25202">
    <property type="entry name" value="DUF7834"/>
    <property type="match status" value="1"/>
</dbReference>
<dbReference type="RefSeq" id="WP_379683272.1">
    <property type="nucleotide sequence ID" value="NZ_JBHLYW010000003.1"/>
</dbReference>
<dbReference type="PANTHER" id="PTHR35149:SF2">
    <property type="entry name" value="DUF262 DOMAIN-CONTAINING PROTEIN"/>
    <property type="match status" value="1"/>
</dbReference>
<dbReference type="Pfam" id="PF03235">
    <property type="entry name" value="GmrSD_N"/>
    <property type="match status" value="1"/>
</dbReference>
<keyword evidence="4" id="KW-1185">Reference proteome</keyword>
<dbReference type="InterPro" id="IPR004919">
    <property type="entry name" value="GmrSD_N"/>
</dbReference>
<dbReference type="PANTHER" id="PTHR35149">
    <property type="entry name" value="SLL5132 PROTEIN"/>
    <property type="match status" value="1"/>
</dbReference>
<reference evidence="3 4" key="1">
    <citation type="submission" date="2024-09" db="EMBL/GenBank/DDBJ databases">
        <authorList>
            <person name="Sun Q."/>
            <person name="Mori K."/>
        </authorList>
    </citation>
    <scope>NUCLEOTIDE SEQUENCE [LARGE SCALE GENOMIC DNA]</scope>
    <source>
        <strain evidence="3 4">CGMCC 1.12926</strain>
    </source>
</reference>
<evidence type="ECO:0000259" key="1">
    <source>
        <dbReference type="Pfam" id="PF03235"/>
    </source>
</evidence>
<feature type="domain" description="GmrSD restriction endonucleases N-terminal" evidence="1">
    <location>
        <begin position="19"/>
        <end position="169"/>
    </location>
</feature>
<dbReference type="EMBL" id="JBHLYW010000003">
    <property type="protein sequence ID" value="MFC0076002.1"/>
    <property type="molecule type" value="Genomic_DNA"/>
</dbReference>